<evidence type="ECO:0000313" key="5">
    <source>
        <dbReference type="Proteomes" id="UP000241208"/>
    </source>
</evidence>
<dbReference type="PROSITE" id="PS50943">
    <property type="entry name" value="HTH_CROC1"/>
    <property type="match status" value="1"/>
</dbReference>
<dbReference type="Gene3D" id="1.10.260.40">
    <property type="entry name" value="lambda repressor-like DNA-binding domains"/>
    <property type="match status" value="1"/>
</dbReference>
<feature type="transmembrane region" description="Helical" evidence="2">
    <location>
        <begin position="78"/>
        <end position="95"/>
    </location>
</feature>
<feature type="domain" description="HTH cro/C1-type" evidence="3">
    <location>
        <begin position="7"/>
        <end position="61"/>
    </location>
</feature>
<protein>
    <submittedName>
        <fullName evidence="4">XRE family transcriptional regulator</fullName>
    </submittedName>
</protein>
<evidence type="ECO:0000259" key="3">
    <source>
        <dbReference type="PROSITE" id="PS50943"/>
    </source>
</evidence>
<accession>A0A2T4LVX5</accession>
<dbReference type="PANTHER" id="PTHR46558:SF15">
    <property type="entry name" value="HELIX-TURN-HELIX DOMAIN PROTEIN"/>
    <property type="match status" value="1"/>
</dbReference>
<sequence length="188" mass="22010">MNIGNQIKFFRQRDHLSQEELGAKLYVSRQTISNWENDKSYPDIHNLLMLSSLFQVSLDNLVKGDIEIMEQKLKQSKFNLWSHLMIWPMLLSAILAGPTLYYWTTLWISAELILLITMIIASFKVEALKKSYRIQTYDRIVAFMHGKDPNDVYSSKLRNTVTFMYSFIVCVGLFIIIVLLSMHFFDVL</sequence>
<dbReference type="Pfam" id="PF01381">
    <property type="entry name" value="HTH_3"/>
    <property type="match status" value="1"/>
</dbReference>
<evidence type="ECO:0000313" key="4">
    <source>
        <dbReference type="EMBL" id="PTF67673.1"/>
    </source>
</evidence>
<dbReference type="CDD" id="cd00093">
    <property type="entry name" value="HTH_XRE"/>
    <property type="match status" value="1"/>
</dbReference>
<dbReference type="InterPro" id="IPR001387">
    <property type="entry name" value="Cro/C1-type_HTH"/>
</dbReference>
<gene>
    <name evidence="4" type="ORF">BUY34_00760</name>
</gene>
<evidence type="ECO:0000256" key="2">
    <source>
        <dbReference type="SAM" id="Phobius"/>
    </source>
</evidence>
<keyword evidence="2" id="KW-1133">Transmembrane helix</keyword>
<proteinExistence type="predicted"/>
<dbReference type="SUPFAM" id="SSF47413">
    <property type="entry name" value="lambda repressor-like DNA-binding domains"/>
    <property type="match status" value="1"/>
</dbReference>
<dbReference type="STRING" id="29382.BZ166_04415"/>
<feature type="transmembrane region" description="Helical" evidence="2">
    <location>
        <begin position="101"/>
        <end position="123"/>
    </location>
</feature>
<reference evidence="4 5" key="1">
    <citation type="journal article" date="2016" name="Front. Microbiol.">
        <title>Comprehensive Phylogenetic Analysis of Bovine Non-aureus Staphylococci Species Based on Whole-Genome Sequencing.</title>
        <authorList>
            <person name="Naushad S."/>
            <person name="Barkema H.W."/>
            <person name="Luby C."/>
            <person name="Condas L.A."/>
            <person name="Nobrega D.B."/>
            <person name="Carson D.A."/>
            <person name="De Buck J."/>
        </authorList>
    </citation>
    <scope>NUCLEOTIDE SEQUENCE [LARGE SCALE GENOMIC DNA]</scope>
    <source>
        <strain evidence="4 5">SNUC 3829</strain>
    </source>
</reference>
<name>A0A2T4LVX5_9STAP</name>
<dbReference type="GO" id="GO:0003677">
    <property type="term" value="F:DNA binding"/>
    <property type="evidence" value="ECO:0007669"/>
    <property type="project" value="UniProtKB-KW"/>
</dbReference>
<keyword evidence="1" id="KW-0238">DNA-binding</keyword>
<feature type="transmembrane region" description="Helical" evidence="2">
    <location>
        <begin position="163"/>
        <end position="185"/>
    </location>
</feature>
<dbReference type="RefSeq" id="WP_107523302.1">
    <property type="nucleotide sequence ID" value="NZ_PYZR01000003.1"/>
</dbReference>
<dbReference type="SMART" id="SM00530">
    <property type="entry name" value="HTH_XRE"/>
    <property type="match status" value="1"/>
</dbReference>
<keyword evidence="2" id="KW-0812">Transmembrane</keyword>
<keyword evidence="2" id="KW-0472">Membrane</keyword>
<dbReference type="PANTHER" id="PTHR46558">
    <property type="entry name" value="TRACRIPTIONAL REGULATORY PROTEIN-RELATED-RELATED"/>
    <property type="match status" value="1"/>
</dbReference>
<dbReference type="AlphaFoldDB" id="A0A2T4LVX5"/>
<evidence type="ECO:0000256" key="1">
    <source>
        <dbReference type="ARBA" id="ARBA00023125"/>
    </source>
</evidence>
<dbReference type="EMBL" id="PYZR01000003">
    <property type="protein sequence ID" value="PTF67673.1"/>
    <property type="molecule type" value="Genomic_DNA"/>
</dbReference>
<dbReference type="Proteomes" id="UP000241208">
    <property type="component" value="Unassembled WGS sequence"/>
</dbReference>
<dbReference type="InterPro" id="IPR010982">
    <property type="entry name" value="Lambda_DNA-bd_dom_sf"/>
</dbReference>
<comment type="caution">
    <text evidence="4">The sequence shown here is derived from an EMBL/GenBank/DDBJ whole genome shotgun (WGS) entry which is preliminary data.</text>
</comment>
<organism evidence="4 5">
    <name type="scientific">Staphylococcus cohnii</name>
    <dbReference type="NCBI Taxonomy" id="29382"/>
    <lineage>
        <taxon>Bacteria</taxon>
        <taxon>Bacillati</taxon>
        <taxon>Bacillota</taxon>
        <taxon>Bacilli</taxon>
        <taxon>Bacillales</taxon>
        <taxon>Staphylococcaceae</taxon>
        <taxon>Staphylococcus</taxon>
        <taxon>Staphylococcus cohnii species complex</taxon>
    </lineage>
</organism>